<gene>
    <name evidence="1" type="ORF">DC487_10680</name>
</gene>
<dbReference type="EMBL" id="QDKG01000003">
    <property type="protein sequence ID" value="PVH25374.1"/>
    <property type="molecule type" value="Genomic_DNA"/>
</dbReference>
<name>A0A2T8HIV3_9SPHI</name>
<comment type="caution">
    <text evidence="1">The sequence shown here is derived from an EMBL/GenBank/DDBJ whole genome shotgun (WGS) entry which is preliminary data.</text>
</comment>
<keyword evidence="2" id="KW-1185">Reference proteome</keyword>
<evidence type="ECO:0000313" key="2">
    <source>
        <dbReference type="Proteomes" id="UP000245627"/>
    </source>
</evidence>
<organism evidence="1 2">
    <name type="scientific">Sphingobacterium corticibacter</name>
    <dbReference type="NCBI Taxonomy" id="2171749"/>
    <lineage>
        <taxon>Bacteria</taxon>
        <taxon>Pseudomonadati</taxon>
        <taxon>Bacteroidota</taxon>
        <taxon>Sphingobacteriia</taxon>
        <taxon>Sphingobacteriales</taxon>
        <taxon>Sphingobacteriaceae</taxon>
        <taxon>Sphingobacterium</taxon>
    </lineage>
</organism>
<dbReference type="AlphaFoldDB" id="A0A2T8HIV3"/>
<proteinExistence type="predicted"/>
<evidence type="ECO:0008006" key="3">
    <source>
        <dbReference type="Google" id="ProtNLM"/>
    </source>
</evidence>
<sequence length="225" mass="24972">MFPISLLCFAVSCQQNFNDSPISGLRIDQSKDGQIALGQPGLLKADIALDKAIDFISFELKNSEGMLIEMDWPCIADVKGQQNYTLSQQFQVPTTVRSGKYWLILSVEDVQSLEHRDSILIDVVLDNTIPIIGALDVGINKKGNDLHLEAELTAISKIDRVEVLIEGEHFSKDVSFDKPSIKDQLTITFHEHVHVDDAPAGEYTVLLTLYDQEGRIAKAEGAFTK</sequence>
<reference evidence="1 2" key="1">
    <citation type="submission" date="2018-04" db="EMBL/GenBank/DDBJ databases">
        <title>Sphingobacterium cortibacter sp. nov.</title>
        <authorList>
            <person name="Li Y."/>
        </authorList>
    </citation>
    <scope>NUCLEOTIDE SEQUENCE [LARGE SCALE GENOMIC DNA]</scope>
    <source>
        <strain evidence="1 2">2c-3</strain>
    </source>
</reference>
<evidence type="ECO:0000313" key="1">
    <source>
        <dbReference type="EMBL" id="PVH25374.1"/>
    </source>
</evidence>
<protein>
    <recommendedName>
        <fullName evidence="3">DUF4625 domain-containing protein</fullName>
    </recommendedName>
</protein>
<dbReference type="Proteomes" id="UP000245627">
    <property type="component" value="Unassembled WGS sequence"/>
</dbReference>
<accession>A0A2T8HIV3</accession>